<feature type="signal peptide" evidence="1">
    <location>
        <begin position="1"/>
        <end position="22"/>
    </location>
</feature>
<organism evidence="2 3">
    <name type="scientific">Micavibrio aeruginosavorus</name>
    <dbReference type="NCBI Taxonomy" id="349221"/>
    <lineage>
        <taxon>Bacteria</taxon>
        <taxon>Pseudomonadati</taxon>
        <taxon>Bdellovibrionota</taxon>
        <taxon>Bdellovibrionia</taxon>
        <taxon>Bdellovibrionales</taxon>
        <taxon>Pseudobdellovibrionaceae</taxon>
        <taxon>Micavibrio</taxon>
    </lineage>
</organism>
<evidence type="ECO:0000313" key="3">
    <source>
        <dbReference type="Proteomes" id="UP000249557"/>
    </source>
</evidence>
<dbReference type="EMBL" id="QFNK01000005">
    <property type="protein sequence ID" value="PZO88878.1"/>
    <property type="molecule type" value="Genomic_DNA"/>
</dbReference>
<dbReference type="AlphaFoldDB" id="A0A2W5C434"/>
<evidence type="ECO:0000313" key="2">
    <source>
        <dbReference type="EMBL" id="PZO88878.1"/>
    </source>
</evidence>
<evidence type="ECO:0008006" key="4">
    <source>
        <dbReference type="Google" id="ProtNLM"/>
    </source>
</evidence>
<proteinExistence type="predicted"/>
<keyword evidence="1" id="KW-0732">Signal</keyword>
<dbReference type="Proteomes" id="UP000249557">
    <property type="component" value="Unassembled WGS sequence"/>
</dbReference>
<name>A0A2W5C434_9BACT</name>
<gene>
    <name evidence="2" type="ORF">DI626_00635</name>
</gene>
<feature type="chain" id="PRO_5016176614" description="UrcA family protein" evidence="1">
    <location>
        <begin position="23"/>
        <end position="119"/>
    </location>
</feature>
<evidence type="ECO:0000256" key="1">
    <source>
        <dbReference type="SAM" id="SignalP"/>
    </source>
</evidence>
<protein>
    <recommendedName>
        <fullName evidence="4">UrcA family protein</fullName>
    </recommendedName>
</protein>
<accession>A0A2W5C434</accession>
<comment type="caution">
    <text evidence="2">The sequence shown here is derived from an EMBL/GenBank/DDBJ whole genome shotgun (WGS) entry which is preliminary data.</text>
</comment>
<sequence>MGMRKLTLMALAVLFLPSYANADDVVIVQPNNNQGQVIELPGNAYVNTGNGSAVIVRDNRNTHDRIVDHMLGNNYRPYPGVPVQDMNAVCGGAQSARELRRCQKDVLDAQRDLYMKYND</sequence>
<reference evidence="2 3" key="1">
    <citation type="submission" date="2017-08" db="EMBL/GenBank/DDBJ databases">
        <title>Infants hospitalized years apart are colonized by the same room-sourced microbial strains.</title>
        <authorList>
            <person name="Brooks B."/>
            <person name="Olm M.R."/>
            <person name="Firek B.A."/>
            <person name="Baker R."/>
            <person name="Thomas B.C."/>
            <person name="Morowitz M.J."/>
            <person name="Banfield J.F."/>
        </authorList>
    </citation>
    <scope>NUCLEOTIDE SEQUENCE [LARGE SCALE GENOMIC DNA]</scope>
    <source>
        <strain evidence="2">S2_018_000_R2_104</strain>
    </source>
</reference>